<dbReference type="InterPro" id="IPR025639">
    <property type="entry name" value="DruA"/>
</dbReference>
<accession>A0ABV9NN39</accession>
<proteinExistence type="predicted"/>
<dbReference type="EMBL" id="JBHSGG010000040">
    <property type="protein sequence ID" value="MFC4729205.1"/>
    <property type="molecule type" value="Genomic_DNA"/>
</dbReference>
<dbReference type="Proteomes" id="UP001595892">
    <property type="component" value="Unassembled WGS sequence"/>
</dbReference>
<evidence type="ECO:0000313" key="2">
    <source>
        <dbReference type="Proteomes" id="UP001595892"/>
    </source>
</evidence>
<keyword evidence="2" id="KW-1185">Reference proteome</keyword>
<evidence type="ECO:0000313" key="1">
    <source>
        <dbReference type="EMBL" id="MFC4729205.1"/>
    </source>
</evidence>
<comment type="caution">
    <text evidence="1">The sequence shown here is derived from an EMBL/GenBank/DDBJ whole genome shotgun (WGS) entry which is preliminary data.</text>
</comment>
<dbReference type="RefSeq" id="WP_377005278.1">
    <property type="nucleotide sequence ID" value="NZ_JBHSGG010000040.1"/>
</dbReference>
<reference evidence="2" key="1">
    <citation type="journal article" date="2019" name="Int. J. Syst. Evol. Microbiol.">
        <title>The Global Catalogue of Microorganisms (GCM) 10K type strain sequencing project: providing services to taxonomists for standard genome sequencing and annotation.</title>
        <authorList>
            <consortium name="The Broad Institute Genomics Platform"/>
            <consortium name="The Broad Institute Genome Sequencing Center for Infectious Disease"/>
            <person name="Wu L."/>
            <person name="Ma J."/>
        </authorList>
    </citation>
    <scope>NUCLEOTIDE SEQUENCE [LARGE SCALE GENOMIC DNA]</scope>
    <source>
        <strain evidence="2">CGMCC 1.13574</strain>
    </source>
</reference>
<sequence>MKTSNVIKVMTREALLKRKIRQHLQRVGFKHDEQGDLHLIADNKEAIRAAHQLQRTERSSKQRSFLESKFPKLAQHFAVGHEIDPLRVQPRLERVYSGTLQSDLFKLASLTWSVPVSPGFGRRLRYLVWDESQKRLMGILAIGDPVFNLRSRDEYIGWTGEQRGTHLIHTMDAYVLGAVPPYNKILGGKVVASLLRTRDLYEDFLRAYGSREGVISKRVKQARLAAITTTSSMGRSSVYNRIKLDGKKYLKPIGYSSGYGHFHIPDDLFLELRAYLRTKDHRYADGNEFGKGPNWKMRATRAALAMIGERPNLMMHGVKREVFICEMASNAVEFLKGEATELDLGDLKTAKEVGTLACRRWLIPRATRDTTFRQWTQQDLADLVSQTSGASISIADSNYRKGAPS</sequence>
<organism evidence="1 2">
    <name type="scientific">Coralloluteibacterium thermophilum</name>
    <dbReference type="NCBI Taxonomy" id="2707049"/>
    <lineage>
        <taxon>Bacteria</taxon>
        <taxon>Pseudomonadati</taxon>
        <taxon>Pseudomonadota</taxon>
        <taxon>Gammaproteobacteria</taxon>
        <taxon>Lysobacterales</taxon>
        <taxon>Lysobacteraceae</taxon>
        <taxon>Coralloluteibacterium</taxon>
    </lineage>
</organism>
<protein>
    <submittedName>
        <fullName evidence="1">Druantia anti-phage system protein DruA</fullName>
    </submittedName>
</protein>
<gene>
    <name evidence="1" type="ORF">ACFO3Q_13605</name>
</gene>
<name>A0ABV9NN39_9GAMM</name>
<dbReference type="Pfam" id="PF14236">
    <property type="entry name" value="DruA"/>
    <property type="match status" value="1"/>
</dbReference>